<evidence type="ECO:0000313" key="1">
    <source>
        <dbReference type="EMBL" id="KAH6938404.1"/>
    </source>
</evidence>
<sequence>MSNSSIVAGLLPSLTLEDWEVVVRNVSGGDLPSKLYHANVVATQHTLSVLFDVTRQPATLAFFIFKAVSDVLLGHLKYSSLYRSKSVFRMCRQVVSRHPALSVAAALEQNEEDQEREDAFRQMFAEIVGAILVKAAAILPPQDQRNVSSYLTSLRVLFPTEVYPVQSVPHLSRDYARNLITLFTSGWEFYSYKLPPGITRRISSAALSHGVFVINRNVVIPLVVYSGLRSNGSADDVVGMSAIGVLIADAIWSDILLNRVWSAATTEMVGHYGSCQKNLGTFLPSRFFLFKFPIITISTAQEVARTPQWHEEFPVTELWKSSKCRLFYYMFVRHHYCRVTQGTKKQIAEEVQYITSLSKDFLSAFQCPPPKTPLPTCSMAATP</sequence>
<dbReference type="Proteomes" id="UP000821845">
    <property type="component" value="Chromosome 2"/>
</dbReference>
<protein>
    <submittedName>
        <fullName evidence="1">Uncharacterized protein</fullName>
    </submittedName>
</protein>
<accession>A0ACB7SXB1</accession>
<keyword evidence="2" id="KW-1185">Reference proteome</keyword>
<name>A0ACB7SXB1_HYAAI</name>
<organism evidence="1 2">
    <name type="scientific">Hyalomma asiaticum</name>
    <name type="common">Tick</name>
    <dbReference type="NCBI Taxonomy" id="266040"/>
    <lineage>
        <taxon>Eukaryota</taxon>
        <taxon>Metazoa</taxon>
        <taxon>Ecdysozoa</taxon>
        <taxon>Arthropoda</taxon>
        <taxon>Chelicerata</taxon>
        <taxon>Arachnida</taxon>
        <taxon>Acari</taxon>
        <taxon>Parasitiformes</taxon>
        <taxon>Ixodida</taxon>
        <taxon>Ixodoidea</taxon>
        <taxon>Ixodidae</taxon>
        <taxon>Hyalomminae</taxon>
        <taxon>Hyalomma</taxon>
    </lineage>
</organism>
<dbReference type="EMBL" id="CM023482">
    <property type="protein sequence ID" value="KAH6938404.1"/>
    <property type="molecule type" value="Genomic_DNA"/>
</dbReference>
<evidence type="ECO:0000313" key="2">
    <source>
        <dbReference type="Proteomes" id="UP000821845"/>
    </source>
</evidence>
<proteinExistence type="predicted"/>
<reference evidence="1" key="1">
    <citation type="submission" date="2020-05" db="EMBL/GenBank/DDBJ databases">
        <title>Large-scale comparative analyses of tick genomes elucidate their genetic diversity and vector capacities.</title>
        <authorList>
            <person name="Jia N."/>
            <person name="Wang J."/>
            <person name="Shi W."/>
            <person name="Du L."/>
            <person name="Sun Y."/>
            <person name="Zhan W."/>
            <person name="Jiang J."/>
            <person name="Wang Q."/>
            <person name="Zhang B."/>
            <person name="Ji P."/>
            <person name="Sakyi L.B."/>
            <person name="Cui X."/>
            <person name="Yuan T."/>
            <person name="Jiang B."/>
            <person name="Yang W."/>
            <person name="Lam T.T.-Y."/>
            <person name="Chang Q."/>
            <person name="Ding S."/>
            <person name="Wang X."/>
            <person name="Zhu J."/>
            <person name="Ruan X."/>
            <person name="Zhao L."/>
            <person name="Wei J."/>
            <person name="Que T."/>
            <person name="Du C."/>
            <person name="Cheng J."/>
            <person name="Dai P."/>
            <person name="Han X."/>
            <person name="Huang E."/>
            <person name="Gao Y."/>
            <person name="Liu J."/>
            <person name="Shao H."/>
            <person name="Ye R."/>
            <person name="Li L."/>
            <person name="Wei W."/>
            <person name="Wang X."/>
            <person name="Wang C."/>
            <person name="Yang T."/>
            <person name="Huo Q."/>
            <person name="Li W."/>
            <person name="Guo W."/>
            <person name="Chen H."/>
            <person name="Zhou L."/>
            <person name="Ni X."/>
            <person name="Tian J."/>
            <person name="Zhou Y."/>
            <person name="Sheng Y."/>
            <person name="Liu T."/>
            <person name="Pan Y."/>
            <person name="Xia L."/>
            <person name="Li J."/>
            <person name="Zhao F."/>
            <person name="Cao W."/>
        </authorList>
    </citation>
    <scope>NUCLEOTIDE SEQUENCE</scope>
    <source>
        <strain evidence="1">Hyas-2018</strain>
    </source>
</reference>
<gene>
    <name evidence="1" type="ORF">HPB50_009134</name>
</gene>
<comment type="caution">
    <text evidence="1">The sequence shown here is derived from an EMBL/GenBank/DDBJ whole genome shotgun (WGS) entry which is preliminary data.</text>
</comment>